<feature type="region of interest" description="Disordered" evidence="1">
    <location>
        <begin position="141"/>
        <end position="225"/>
    </location>
</feature>
<feature type="region of interest" description="Disordered" evidence="1">
    <location>
        <begin position="248"/>
        <end position="273"/>
    </location>
</feature>
<dbReference type="AlphaFoldDB" id="A0A6L2JNG0"/>
<protein>
    <submittedName>
        <fullName evidence="2">Uncharacterized protein</fullName>
    </submittedName>
</protein>
<evidence type="ECO:0000313" key="2">
    <source>
        <dbReference type="EMBL" id="GEU38182.1"/>
    </source>
</evidence>
<feature type="compositionally biased region" description="Basic and acidic residues" evidence="1">
    <location>
        <begin position="262"/>
        <end position="273"/>
    </location>
</feature>
<feature type="compositionally biased region" description="Acidic residues" evidence="1">
    <location>
        <begin position="249"/>
        <end position="261"/>
    </location>
</feature>
<reference evidence="2" key="1">
    <citation type="journal article" date="2019" name="Sci. Rep.">
        <title>Draft genome of Tanacetum cinerariifolium, the natural source of mosquito coil.</title>
        <authorList>
            <person name="Yamashiro T."/>
            <person name="Shiraishi A."/>
            <person name="Satake H."/>
            <person name="Nakayama K."/>
        </authorList>
    </citation>
    <scope>NUCLEOTIDE SEQUENCE</scope>
</reference>
<evidence type="ECO:0000256" key="1">
    <source>
        <dbReference type="SAM" id="MobiDB-lite"/>
    </source>
</evidence>
<organism evidence="2">
    <name type="scientific">Tanacetum cinerariifolium</name>
    <name type="common">Dalmatian daisy</name>
    <name type="synonym">Chrysanthemum cinerariifolium</name>
    <dbReference type="NCBI Taxonomy" id="118510"/>
    <lineage>
        <taxon>Eukaryota</taxon>
        <taxon>Viridiplantae</taxon>
        <taxon>Streptophyta</taxon>
        <taxon>Embryophyta</taxon>
        <taxon>Tracheophyta</taxon>
        <taxon>Spermatophyta</taxon>
        <taxon>Magnoliopsida</taxon>
        <taxon>eudicotyledons</taxon>
        <taxon>Gunneridae</taxon>
        <taxon>Pentapetalae</taxon>
        <taxon>asterids</taxon>
        <taxon>campanulids</taxon>
        <taxon>Asterales</taxon>
        <taxon>Asteraceae</taxon>
        <taxon>Asteroideae</taxon>
        <taxon>Anthemideae</taxon>
        <taxon>Anthemidinae</taxon>
        <taxon>Tanacetum</taxon>
    </lineage>
</organism>
<name>A0A6L2JNG0_TANCI</name>
<feature type="compositionally biased region" description="Acidic residues" evidence="1">
    <location>
        <begin position="177"/>
        <end position="189"/>
    </location>
</feature>
<gene>
    <name evidence="2" type="ORF">Tci_010160</name>
</gene>
<feature type="compositionally biased region" description="Basic and acidic residues" evidence="1">
    <location>
        <begin position="201"/>
        <end position="215"/>
    </location>
</feature>
<comment type="caution">
    <text evidence="2">The sequence shown here is derived from an EMBL/GenBank/DDBJ whole genome shotgun (WGS) entry which is preliminary data.</text>
</comment>
<dbReference type="EMBL" id="BKCJ010001021">
    <property type="protein sequence ID" value="GEU38182.1"/>
    <property type="molecule type" value="Genomic_DNA"/>
</dbReference>
<sequence>MNTPAQQTALDNALVSLGDRVKIGKCNMRIILGKMQKEPTYQVVLDALALSPLYLAFLIIAETSHAHSPRWHSLGFLEILSKTEEYQAYGALILEEMNNQQMYDSPTYKTYHAFTIGAVTPKKARKFKKLASPSKKKTLVVVEEPAKKPAARRQSAGGSSDGANVESEVPDEPKGNDDDDDQQGDDERTESDNNKAIDLNKTYDEKGDGFVHTPDDYVPTNDENVDDKEYDRINEEMYSDVNVKLKDTELEEEEKDDEEMTDAGHVDDEHENVNQEIAGDQVKDDALEITLRNVNHSLAIRTTIKYEVPTVVKELLGTNLDDTLEKVIKKQLAAFIQEHSASATVVADAINKQLDS</sequence>
<accession>A0A6L2JNG0</accession>
<proteinExistence type="predicted"/>